<dbReference type="AlphaFoldDB" id="A0A2N9ISQ4"/>
<feature type="compositionally biased region" description="Basic residues" evidence="1">
    <location>
        <begin position="463"/>
        <end position="473"/>
    </location>
</feature>
<dbReference type="PANTHER" id="PTHR46033">
    <property type="entry name" value="PROTEIN MAIN-LIKE 2"/>
    <property type="match status" value="1"/>
</dbReference>
<evidence type="ECO:0000259" key="2">
    <source>
        <dbReference type="Pfam" id="PF10536"/>
    </source>
</evidence>
<dbReference type="InterPro" id="IPR044824">
    <property type="entry name" value="MAIN-like"/>
</dbReference>
<dbReference type="InterPro" id="IPR019557">
    <property type="entry name" value="AminoTfrase-like_pln_mobile"/>
</dbReference>
<gene>
    <name evidence="3" type="ORF">FSB_LOCUS56369</name>
</gene>
<dbReference type="GO" id="GO:0010073">
    <property type="term" value="P:meristem maintenance"/>
    <property type="evidence" value="ECO:0007669"/>
    <property type="project" value="InterPro"/>
</dbReference>
<feature type="compositionally biased region" description="Low complexity" evidence="1">
    <location>
        <begin position="400"/>
        <end position="420"/>
    </location>
</feature>
<feature type="domain" description="Aminotransferase-like plant mobile" evidence="2">
    <location>
        <begin position="65"/>
        <end position="121"/>
    </location>
</feature>
<feature type="region of interest" description="Disordered" evidence="1">
    <location>
        <begin position="344"/>
        <end position="473"/>
    </location>
</feature>
<accession>A0A2N9ISQ4</accession>
<dbReference type="PANTHER" id="PTHR46033:SF8">
    <property type="entry name" value="PROTEIN MAINTENANCE OF MERISTEMS-LIKE"/>
    <property type="match status" value="1"/>
</dbReference>
<feature type="compositionally biased region" description="Low complexity" evidence="1">
    <location>
        <begin position="381"/>
        <end position="391"/>
    </location>
</feature>
<dbReference type="EMBL" id="OIVN01006234">
    <property type="protein sequence ID" value="SPD28487.1"/>
    <property type="molecule type" value="Genomic_DNA"/>
</dbReference>
<feature type="compositionally biased region" description="Polar residues" evidence="1">
    <location>
        <begin position="435"/>
        <end position="447"/>
    </location>
</feature>
<dbReference type="Pfam" id="PF10536">
    <property type="entry name" value="PMD"/>
    <property type="match status" value="1"/>
</dbReference>
<evidence type="ECO:0000313" key="3">
    <source>
        <dbReference type="EMBL" id="SPD28487.1"/>
    </source>
</evidence>
<reference evidence="3" key="1">
    <citation type="submission" date="2018-02" db="EMBL/GenBank/DDBJ databases">
        <authorList>
            <person name="Cohen D.B."/>
            <person name="Kent A.D."/>
        </authorList>
    </citation>
    <scope>NUCLEOTIDE SEQUENCE</scope>
</reference>
<protein>
    <recommendedName>
        <fullName evidence="2">Aminotransferase-like plant mobile domain-containing protein</fullName>
    </recommendedName>
</protein>
<name>A0A2N9ISQ4_FAGSY</name>
<sequence>MEPRRFVMDPGPSDPSVLTRQDKHISKKIWEERLYTLLHCRRREAVRERSRRLHPRFIPYLQRAGFYGIAKLGFIKMDWALITALVERWCQETHTFHLPHGEMTITLQDVEVMLGFLVDGEVLDTFGVLPDEANEVTVQRYTRAYILELLRGSYFADKSGEKVHLIATDPDSCDIAGALILVQLWAWSRFPHISPAIKSIQPIVNAVDDANADADADADIDVDADAAQPLPRGPYGTRWRNAKDVIWQPYTDDVFNLLLEYCRMGQEQDIPQPVNTDVKLHDCDLRGKNLCNMRICEMFNLEQELDPAKFMDLAAEAYQLAFNTLEASNELYQLDSVERVNTDLDTGTHTIVPPTAPPRRRPRAQRSPRPCAQRPSPPSDPSTSVTPSSDTHIGGPSLPTQSVGPSSVTQSVVPTSATQSGGPASATQLGGLASATHQPSGPSSATQLEDLVGDIDVGDHGRGRGRGRGTKRP</sequence>
<evidence type="ECO:0000256" key="1">
    <source>
        <dbReference type="SAM" id="MobiDB-lite"/>
    </source>
</evidence>
<proteinExistence type="predicted"/>
<organism evidence="3">
    <name type="scientific">Fagus sylvatica</name>
    <name type="common">Beechnut</name>
    <dbReference type="NCBI Taxonomy" id="28930"/>
    <lineage>
        <taxon>Eukaryota</taxon>
        <taxon>Viridiplantae</taxon>
        <taxon>Streptophyta</taxon>
        <taxon>Embryophyta</taxon>
        <taxon>Tracheophyta</taxon>
        <taxon>Spermatophyta</taxon>
        <taxon>Magnoliopsida</taxon>
        <taxon>eudicotyledons</taxon>
        <taxon>Gunneridae</taxon>
        <taxon>Pentapetalae</taxon>
        <taxon>rosids</taxon>
        <taxon>fabids</taxon>
        <taxon>Fagales</taxon>
        <taxon>Fagaceae</taxon>
        <taxon>Fagus</taxon>
    </lineage>
</organism>